<protein>
    <submittedName>
        <fullName evidence="1">Uncharacterized protein</fullName>
    </submittedName>
</protein>
<evidence type="ECO:0000313" key="2">
    <source>
        <dbReference type="Proteomes" id="UP000821845"/>
    </source>
</evidence>
<organism evidence="1 2">
    <name type="scientific">Hyalomma asiaticum</name>
    <name type="common">Tick</name>
    <dbReference type="NCBI Taxonomy" id="266040"/>
    <lineage>
        <taxon>Eukaryota</taxon>
        <taxon>Metazoa</taxon>
        <taxon>Ecdysozoa</taxon>
        <taxon>Arthropoda</taxon>
        <taxon>Chelicerata</taxon>
        <taxon>Arachnida</taxon>
        <taxon>Acari</taxon>
        <taxon>Parasitiformes</taxon>
        <taxon>Ixodida</taxon>
        <taxon>Ixodoidea</taxon>
        <taxon>Ixodidae</taxon>
        <taxon>Hyalomminae</taxon>
        <taxon>Hyalomma</taxon>
    </lineage>
</organism>
<proteinExistence type="predicted"/>
<dbReference type="Proteomes" id="UP000821845">
    <property type="component" value="Chromosome 1"/>
</dbReference>
<evidence type="ECO:0000313" key="1">
    <source>
        <dbReference type="EMBL" id="KAH6943885.1"/>
    </source>
</evidence>
<dbReference type="EMBL" id="CM023481">
    <property type="protein sequence ID" value="KAH6943885.1"/>
    <property type="molecule type" value="Genomic_DNA"/>
</dbReference>
<reference evidence="1" key="1">
    <citation type="submission" date="2020-05" db="EMBL/GenBank/DDBJ databases">
        <title>Large-scale comparative analyses of tick genomes elucidate their genetic diversity and vector capacities.</title>
        <authorList>
            <person name="Jia N."/>
            <person name="Wang J."/>
            <person name="Shi W."/>
            <person name="Du L."/>
            <person name="Sun Y."/>
            <person name="Zhan W."/>
            <person name="Jiang J."/>
            <person name="Wang Q."/>
            <person name="Zhang B."/>
            <person name="Ji P."/>
            <person name="Sakyi L.B."/>
            <person name="Cui X."/>
            <person name="Yuan T."/>
            <person name="Jiang B."/>
            <person name="Yang W."/>
            <person name="Lam T.T.-Y."/>
            <person name="Chang Q."/>
            <person name="Ding S."/>
            <person name="Wang X."/>
            <person name="Zhu J."/>
            <person name="Ruan X."/>
            <person name="Zhao L."/>
            <person name="Wei J."/>
            <person name="Que T."/>
            <person name="Du C."/>
            <person name="Cheng J."/>
            <person name="Dai P."/>
            <person name="Han X."/>
            <person name="Huang E."/>
            <person name="Gao Y."/>
            <person name="Liu J."/>
            <person name="Shao H."/>
            <person name="Ye R."/>
            <person name="Li L."/>
            <person name="Wei W."/>
            <person name="Wang X."/>
            <person name="Wang C."/>
            <person name="Yang T."/>
            <person name="Huo Q."/>
            <person name="Li W."/>
            <person name="Guo W."/>
            <person name="Chen H."/>
            <person name="Zhou L."/>
            <person name="Ni X."/>
            <person name="Tian J."/>
            <person name="Zhou Y."/>
            <person name="Sheng Y."/>
            <person name="Liu T."/>
            <person name="Pan Y."/>
            <person name="Xia L."/>
            <person name="Li J."/>
            <person name="Zhao F."/>
            <person name="Cao W."/>
        </authorList>
    </citation>
    <scope>NUCLEOTIDE SEQUENCE</scope>
    <source>
        <strain evidence="1">Hyas-2018</strain>
    </source>
</reference>
<keyword evidence="2" id="KW-1185">Reference proteome</keyword>
<gene>
    <name evidence="1" type="ORF">HPB50_000400</name>
</gene>
<name>A0ACB7TAB7_HYAAI</name>
<accession>A0ACB7TAB7</accession>
<sequence>MADHFQETTAECSASVDEIEGVPCADDASIMITAARKKWCVIVSECLEDGELSTCRDEGAGAAFQITQSSCDRPSELRSTQETPSHMLGTVQNDYSTQDRLDQCTLGLSPELLAKLDTPEWCGCSVENWASFKTAKARPIIRNELFSYNYVLLPELIIWEGTTAVQFRLYAFESLSESPNGLPAENKLEIHCMHASDSTKDMVLCVEVFWEKQHPSVLLKGEEVRFVGHITHCVSTSFLEAGGFIEGDRFKVMFKVTS</sequence>
<comment type="caution">
    <text evidence="1">The sequence shown here is derived from an EMBL/GenBank/DDBJ whole genome shotgun (WGS) entry which is preliminary data.</text>
</comment>